<keyword evidence="7" id="KW-0479">Metal-binding</keyword>
<dbReference type="CDD" id="cd19753">
    <property type="entry name" value="Mb-like_oxidoreductase"/>
    <property type="match status" value="1"/>
</dbReference>
<evidence type="ECO:0000256" key="9">
    <source>
        <dbReference type="ARBA" id="ARBA00023004"/>
    </source>
</evidence>
<sequence length="373" mass="40889">MDTQALKDSWHLVAQSGDQVPLFFYSALFLMYPETRTLFPVSMATQRDRLVNALGHVVSNVDRVDDLVPFLQQLGRDHRKFSVVAQHYPAVGEALLATLGHFLGDRWTPALAHDWSQAYGLVAKVMTEAADESSATSPPWWEGEIILHEVRAPGIAVIRARLNYAYPFRAGQSASVSIALRPKLWRFFSFANAPRRDNTIDLHVRVVDGGTVSTALVHGAQRGDILKVGAPVGDRLTLDTSRPRELVLVAGGTGLAPLKALVEQVAYEGPRSNVRLFVGARTSRELYDLEALSKLDAENPWLSVVPVVSNDAFYSGEHGYAVDVALKGWRGQDVFVCGSEEMVQSSVARLLDAGVPPELIRFDEFTSAGGRAQ</sequence>
<dbReference type="AlphaFoldDB" id="A0A1H6BU87"/>
<dbReference type="Proteomes" id="UP000236732">
    <property type="component" value="Unassembled WGS sequence"/>
</dbReference>
<organism evidence="17 18">
    <name type="scientific">Nonomuraea solani</name>
    <dbReference type="NCBI Taxonomy" id="1144553"/>
    <lineage>
        <taxon>Bacteria</taxon>
        <taxon>Bacillati</taxon>
        <taxon>Actinomycetota</taxon>
        <taxon>Actinomycetes</taxon>
        <taxon>Streptosporangiales</taxon>
        <taxon>Streptosporangiaceae</taxon>
        <taxon>Nonomuraea</taxon>
    </lineage>
</organism>
<evidence type="ECO:0000259" key="16">
    <source>
        <dbReference type="PROSITE" id="PS51384"/>
    </source>
</evidence>
<evidence type="ECO:0000256" key="6">
    <source>
        <dbReference type="ARBA" id="ARBA00022714"/>
    </source>
</evidence>
<comment type="catalytic activity">
    <reaction evidence="13">
        <text>2 nitric oxide + NADPH + 2 O2 = 2 nitrate + NADP(+) + H(+)</text>
        <dbReference type="Rhea" id="RHEA:19465"/>
        <dbReference type="ChEBI" id="CHEBI:15378"/>
        <dbReference type="ChEBI" id="CHEBI:15379"/>
        <dbReference type="ChEBI" id="CHEBI:16480"/>
        <dbReference type="ChEBI" id="CHEBI:17632"/>
        <dbReference type="ChEBI" id="CHEBI:57783"/>
        <dbReference type="ChEBI" id="CHEBI:58349"/>
        <dbReference type="EC" id="1.14.12.17"/>
    </reaction>
</comment>
<keyword evidence="10" id="KW-0411">Iron-sulfur</keyword>
<dbReference type="GO" id="GO:0046210">
    <property type="term" value="P:nitric oxide catabolic process"/>
    <property type="evidence" value="ECO:0007669"/>
    <property type="project" value="TreeGrafter"/>
</dbReference>
<dbReference type="Gene3D" id="2.40.30.10">
    <property type="entry name" value="Translation factors"/>
    <property type="match status" value="1"/>
</dbReference>
<evidence type="ECO:0000313" key="17">
    <source>
        <dbReference type="EMBL" id="SEG63786.1"/>
    </source>
</evidence>
<keyword evidence="8" id="KW-0521">NADP</keyword>
<feature type="domain" description="FAD-binding FR-type" evidence="16">
    <location>
        <begin position="138"/>
        <end position="238"/>
    </location>
</feature>
<keyword evidence="5 14" id="KW-0561">Oxygen transport</keyword>
<evidence type="ECO:0000256" key="12">
    <source>
        <dbReference type="ARBA" id="ARBA00048649"/>
    </source>
</evidence>
<keyword evidence="11" id="KW-0520">NAD</keyword>
<dbReference type="EC" id="1.14.12.17" evidence="3"/>
<dbReference type="SUPFAM" id="SSF63380">
    <property type="entry name" value="Riboflavin synthase domain-like"/>
    <property type="match status" value="1"/>
</dbReference>
<dbReference type="InterPro" id="IPR017938">
    <property type="entry name" value="Riboflavin_synthase-like_b-brl"/>
</dbReference>
<dbReference type="InterPro" id="IPR039261">
    <property type="entry name" value="FNR_nucleotide-bd"/>
</dbReference>
<gene>
    <name evidence="17" type="ORF">SAMN05444920_103621</name>
</gene>
<evidence type="ECO:0000259" key="15">
    <source>
        <dbReference type="PROSITE" id="PS01033"/>
    </source>
</evidence>
<evidence type="ECO:0000256" key="7">
    <source>
        <dbReference type="ARBA" id="ARBA00022723"/>
    </source>
</evidence>
<dbReference type="Pfam" id="PF00970">
    <property type="entry name" value="FAD_binding_6"/>
    <property type="match status" value="1"/>
</dbReference>
<evidence type="ECO:0000256" key="5">
    <source>
        <dbReference type="ARBA" id="ARBA00022621"/>
    </source>
</evidence>
<dbReference type="GO" id="GO:0051537">
    <property type="term" value="F:2 iron, 2 sulfur cluster binding"/>
    <property type="evidence" value="ECO:0007669"/>
    <property type="project" value="UniProtKB-KW"/>
</dbReference>
<dbReference type="Pfam" id="PF00042">
    <property type="entry name" value="Globin"/>
    <property type="match status" value="1"/>
</dbReference>
<comment type="similarity">
    <text evidence="14">Belongs to the globin family.</text>
</comment>
<reference evidence="17 18" key="1">
    <citation type="submission" date="2016-10" db="EMBL/GenBank/DDBJ databases">
        <authorList>
            <person name="de Groot N.N."/>
        </authorList>
    </citation>
    <scope>NUCLEOTIDE SEQUENCE [LARGE SCALE GENOMIC DNA]</scope>
    <source>
        <strain evidence="17 18">CGMCC 4.7037</strain>
    </source>
</reference>
<dbReference type="InterPro" id="IPR001433">
    <property type="entry name" value="OxRdtase_FAD/NAD-bd"/>
</dbReference>
<dbReference type="SUPFAM" id="SSF46458">
    <property type="entry name" value="Globin-like"/>
    <property type="match status" value="1"/>
</dbReference>
<dbReference type="PANTHER" id="PTHR43396">
    <property type="entry name" value="FLAVOHEMOPROTEIN"/>
    <property type="match status" value="1"/>
</dbReference>
<dbReference type="InterPro" id="IPR000971">
    <property type="entry name" value="Globin"/>
</dbReference>
<proteinExistence type="inferred from homology"/>
<dbReference type="GO" id="GO:0008941">
    <property type="term" value="F:nitric oxide dioxygenase NAD(P)H activity"/>
    <property type="evidence" value="ECO:0007669"/>
    <property type="project" value="UniProtKB-EC"/>
</dbReference>
<name>A0A1H6BU87_9ACTN</name>
<dbReference type="Pfam" id="PF00175">
    <property type="entry name" value="NAD_binding_1"/>
    <property type="match status" value="1"/>
</dbReference>
<dbReference type="EMBL" id="FNVT01000003">
    <property type="protein sequence ID" value="SEG63786.1"/>
    <property type="molecule type" value="Genomic_DNA"/>
</dbReference>
<dbReference type="RefSeq" id="WP_103956264.1">
    <property type="nucleotide sequence ID" value="NZ_FNVT01000003.1"/>
</dbReference>
<dbReference type="Gene3D" id="1.10.490.10">
    <property type="entry name" value="Globins"/>
    <property type="match status" value="1"/>
</dbReference>
<evidence type="ECO:0000256" key="2">
    <source>
        <dbReference type="ARBA" id="ARBA00006401"/>
    </source>
</evidence>
<comment type="cofactor">
    <cofactor evidence="1">
        <name>heme b</name>
        <dbReference type="ChEBI" id="CHEBI:60344"/>
    </cofactor>
</comment>
<evidence type="ECO:0000256" key="4">
    <source>
        <dbReference type="ARBA" id="ARBA00022617"/>
    </source>
</evidence>
<keyword evidence="18" id="KW-1185">Reference proteome</keyword>
<protein>
    <recommendedName>
        <fullName evidence="3">nitric oxide dioxygenase</fullName>
        <ecNumber evidence="3">1.14.12.17</ecNumber>
    </recommendedName>
</protein>
<dbReference type="InterPro" id="IPR009050">
    <property type="entry name" value="Globin-like_sf"/>
</dbReference>
<keyword evidence="9" id="KW-0408">Iron</keyword>
<dbReference type="GO" id="GO:0005344">
    <property type="term" value="F:oxygen carrier activity"/>
    <property type="evidence" value="ECO:0007669"/>
    <property type="project" value="UniProtKB-KW"/>
</dbReference>
<evidence type="ECO:0000256" key="8">
    <source>
        <dbReference type="ARBA" id="ARBA00022857"/>
    </source>
</evidence>
<dbReference type="GO" id="GO:0046872">
    <property type="term" value="F:metal ion binding"/>
    <property type="evidence" value="ECO:0007669"/>
    <property type="project" value="UniProtKB-KW"/>
</dbReference>
<dbReference type="InterPro" id="IPR017927">
    <property type="entry name" value="FAD-bd_FR_type"/>
</dbReference>
<dbReference type="GO" id="GO:0019825">
    <property type="term" value="F:oxygen binding"/>
    <property type="evidence" value="ECO:0007669"/>
    <property type="project" value="InterPro"/>
</dbReference>
<dbReference type="InterPro" id="IPR012292">
    <property type="entry name" value="Globin/Proto"/>
</dbReference>
<keyword evidence="4 14" id="KW-0349">Heme</keyword>
<dbReference type="GO" id="GO:0071949">
    <property type="term" value="F:FAD binding"/>
    <property type="evidence" value="ECO:0007669"/>
    <property type="project" value="TreeGrafter"/>
</dbReference>
<evidence type="ECO:0000256" key="11">
    <source>
        <dbReference type="ARBA" id="ARBA00023027"/>
    </source>
</evidence>
<dbReference type="OrthoDB" id="3213438at2"/>
<evidence type="ECO:0000256" key="13">
    <source>
        <dbReference type="ARBA" id="ARBA00049433"/>
    </source>
</evidence>
<dbReference type="CDD" id="cd06187">
    <property type="entry name" value="O2ase_reductase_like"/>
    <property type="match status" value="1"/>
</dbReference>
<dbReference type="InterPro" id="IPR008333">
    <property type="entry name" value="Cbr1-like_FAD-bd_dom"/>
</dbReference>
<dbReference type="PANTHER" id="PTHR43396:SF3">
    <property type="entry name" value="FLAVOHEMOPROTEIN"/>
    <property type="match status" value="1"/>
</dbReference>
<dbReference type="GO" id="GO:0071500">
    <property type="term" value="P:cellular response to nitrosative stress"/>
    <property type="evidence" value="ECO:0007669"/>
    <property type="project" value="TreeGrafter"/>
</dbReference>
<keyword evidence="6" id="KW-0001">2Fe-2S</keyword>
<evidence type="ECO:0000256" key="3">
    <source>
        <dbReference type="ARBA" id="ARBA00012229"/>
    </source>
</evidence>
<dbReference type="PRINTS" id="PR00410">
    <property type="entry name" value="PHEHYDRXLASE"/>
</dbReference>
<keyword evidence="14" id="KW-0813">Transport</keyword>
<evidence type="ECO:0000256" key="14">
    <source>
        <dbReference type="RuleBase" id="RU000356"/>
    </source>
</evidence>
<evidence type="ECO:0000313" key="18">
    <source>
        <dbReference type="Proteomes" id="UP000236732"/>
    </source>
</evidence>
<feature type="domain" description="Globin" evidence="15">
    <location>
        <begin position="1"/>
        <end position="131"/>
    </location>
</feature>
<evidence type="ECO:0000256" key="1">
    <source>
        <dbReference type="ARBA" id="ARBA00001970"/>
    </source>
</evidence>
<evidence type="ECO:0000256" key="10">
    <source>
        <dbReference type="ARBA" id="ARBA00023014"/>
    </source>
</evidence>
<dbReference type="PROSITE" id="PS01033">
    <property type="entry name" value="GLOBIN"/>
    <property type="match status" value="1"/>
</dbReference>
<dbReference type="PROSITE" id="PS51384">
    <property type="entry name" value="FAD_FR"/>
    <property type="match status" value="1"/>
</dbReference>
<dbReference type="GO" id="GO:0020037">
    <property type="term" value="F:heme binding"/>
    <property type="evidence" value="ECO:0007669"/>
    <property type="project" value="InterPro"/>
</dbReference>
<dbReference type="Gene3D" id="3.40.50.80">
    <property type="entry name" value="Nucleotide-binding domain of ferredoxin-NADP reductase (FNR) module"/>
    <property type="match status" value="1"/>
</dbReference>
<accession>A0A1H6BU87</accession>
<comment type="catalytic activity">
    <reaction evidence="12">
        <text>2 nitric oxide + NADH + 2 O2 = 2 nitrate + NAD(+) + H(+)</text>
        <dbReference type="Rhea" id="RHEA:19469"/>
        <dbReference type="ChEBI" id="CHEBI:15378"/>
        <dbReference type="ChEBI" id="CHEBI:15379"/>
        <dbReference type="ChEBI" id="CHEBI:16480"/>
        <dbReference type="ChEBI" id="CHEBI:17632"/>
        <dbReference type="ChEBI" id="CHEBI:57540"/>
        <dbReference type="ChEBI" id="CHEBI:57945"/>
        <dbReference type="EC" id="1.14.12.17"/>
    </reaction>
</comment>
<dbReference type="SUPFAM" id="SSF52343">
    <property type="entry name" value="Ferredoxin reductase-like, C-terminal NADP-linked domain"/>
    <property type="match status" value="1"/>
</dbReference>
<comment type="similarity">
    <text evidence="2">In the C-terminal section; belongs to the flavoprotein pyridine nucleotide cytochrome reductase family.</text>
</comment>